<evidence type="ECO:0000259" key="1">
    <source>
        <dbReference type="Pfam" id="PF26468"/>
    </source>
</evidence>
<keyword evidence="3" id="KW-1185">Reference proteome</keyword>
<gene>
    <name evidence="2" type="ORF">STSP1_02301</name>
</gene>
<dbReference type="Pfam" id="PF26468">
    <property type="entry name" value="GIY_YIG_3"/>
    <property type="match status" value="1"/>
</dbReference>
<dbReference type="AlphaFoldDB" id="A0A1W6LPZ8"/>
<feature type="domain" description="GIY-YIG" evidence="1">
    <location>
        <begin position="30"/>
        <end position="214"/>
    </location>
</feature>
<organism evidence="2 3">
    <name type="scientific">Sedimentisphaera salicampi</name>
    <dbReference type="NCBI Taxonomy" id="1941349"/>
    <lineage>
        <taxon>Bacteria</taxon>
        <taxon>Pseudomonadati</taxon>
        <taxon>Planctomycetota</taxon>
        <taxon>Phycisphaerae</taxon>
        <taxon>Sedimentisphaerales</taxon>
        <taxon>Sedimentisphaeraceae</taxon>
        <taxon>Sedimentisphaera</taxon>
    </lineage>
</organism>
<name>A0A1W6LPZ8_9BACT</name>
<sequence length="217" mass="25812">MADRESVIKICGCLHDFFNKLPRFRFPFDKQSLPLNGIYVLFEKGERGHCLDRIVRVGSHTGQNNLRERMREHFIRENKDRSIFRKNIGRALLNTRNDPYLSQWNYDLTSKKNRVRYEHEIDWKFQQSVESEVSEIIKDTFSFSVIHIDNREARMKYEKKMIATIGKCSKCEASDNWFGKNSPENRIRQSGLWLKQGLRQAPFSLDEFSQFIQKVKV</sequence>
<dbReference type="STRING" id="1941349.STSP1_02301"/>
<proteinExistence type="predicted"/>
<evidence type="ECO:0000313" key="3">
    <source>
        <dbReference type="Proteomes" id="UP000193334"/>
    </source>
</evidence>
<protein>
    <recommendedName>
        <fullName evidence="1">GIY-YIG domain-containing protein</fullName>
    </recommendedName>
</protein>
<reference evidence="3" key="1">
    <citation type="submission" date="2017-04" db="EMBL/GenBank/DDBJ databases">
        <title>Comparative genomics and description of representatives of a novel lineage of planctomycetes thriving in anoxic sediments.</title>
        <authorList>
            <person name="Spring S."/>
            <person name="Bunk B."/>
            <person name="Sproer C."/>
        </authorList>
    </citation>
    <scope>NUCLEOTIDE SEQUENCE [LARGE SCALE GENOMIC DNA]</scope>
    <source>
        <strain evidence="3">ST-PulAB-D4</strain>
    </source>
</reference>
<evidence type="ECO:0000313" key="2">
    <source>
        <dbReference type="EMBL" id="ARN57875.1"/>
    </source>
</evidence>
<dbReference type="RefSeq" id="WP_118158578.1">
    <property type="nucleotide sequence ID" value="NZ_CP021023.1"/>
</dbReference>
<accession>A0A1W6LPZ8</accession>
<dbReference type="InterPro" id="IPR058782">
    <property type="entry name" value="GIY_YIG_3"/>
</dbReference>
<dbReference type="KEGG" id="pbp:STSP1_02301"/>
<dbReference type="EMBL" id="CP021023">
    <property type="protein sequence ID" value="ARN57875.1"/>
    <property type="molecule type" value="Genomic_DNA"/>
</dbReference>
<dbReference type="Proteomes" id="UP000193334">
    <property type="component" value="Chromosome"/>
</dbReference>